<organism evidence="1 2">
    <name type="scientific">Crenichthys baileyi</name>
    <name type="common">White River springfish</name>
    <dbReference type="NCBI Taxonomy" id="28760"/>
    <lineage>
        <taxon>Eukaryota</taxon>
        <taxon>Metazoa</taxon>
        <taxon>Chordata</taxon>
        <taxon>Craniata</taxon>
        <taxon>Vertebrata</taxon>
        <taxon>Euteleostomi</taxon>
        <taxon>Actinopterygii</taxon>
        <taxon>Neopterygii</taxon>
        <taxon>Teleostei</taxon>
        <taxon>Neoteleostei</taxon>
        <taxon>Acanthomorphata</taxon>
        <taxon>Ovalentaria</taxon>
        <taxon>Atherinomorphae</taxon>
        <taxon>Cyprinodontiformes</taxon>
        <taxon>Goodeidae</taxon>
        <taxon>Crenichthys</taxon>
    </lineage>
</organism>
<gene>
    <name evidence="1" type="ORF">CRENBAI_003799</name>
</gene>
<evidence type="ECO:0000313" key="1">
    <source>
        <dbReference type="EMBL" id="KAK5622423.1"/>
    </source>
</evidence>
<dbReference type="Proteomes" id="UP001311232">
    <property type="component" value="Unassembled WGS sequence"/>
</dbReference>
<proteinExistence type="predicted"/>
<sequence>MLESEPAGGAVRCGRGRLWICMTVQPDVLEAFLRHGYIQIYSFLGLFENALGNPHNFKQALVTYTQDQVVQEVAHPSCTRKNRISQPKSEGKGDELMQTKLVSMMLFPGFRHSTPVPSC</sequence>
<protein>
    <submittedName>
        <fullName evidence="1">Uncharacterized protein</fullName>
    </submittedName>
</protein>
<dbReference type="AlphaFoldDB" id="A0AAV9SMW0"/>
<name>A0AAV9SMW0_9TELE</name>
<evidence type="ECO:0000313" key="2">
    <source>
        <dbReference type="Proteomes" id="UP001311232"/>
    </source>
</evidence>
<dbReference type="EMBL" id="JAHHUM010000121">
    <property type="protein sequence ID" value="KAK5622423.1"/>
    <property type="molecule type" value="Genomic_DNA"/>
</dbReference>
<comment type="caution">
    <text evidence="1">The sequence shown here is derived from an EMBL/GenBank/DDBJ whole genome shotgun (WGS) entry which is preliminary data.</text>
</comment>
<accession>A0AAV9SMW0</accession>
<reference evidence="1 2" key="1">
    <citation type="submission" date="2021-06" db="EMBL/GenBank/DDBJ databases">
        <authorList>
            <person name="Palmer J.M."/>
        </authorList>
    </citation>
    <scope>NUCLEOTIDE SEQUENCE [LARGE SCALE GENOMIC DNA]</scope>
    <source>
        <strain evidence="1 2">MEX-2019</strain>
        <tissue evidence="1">Muscle</tissue>
    </source>
</reference>
<keyword evidence="2" id="KW-1185">Reference proteome</keyword>